<evidence type="ECO:0000313" key="3">
    <source>
        <dbReference type="Proteomes" id="UP000829364"/>
    </source>
</evidence>
<proteinExistence type="predicted"/>
<feature type="compositionally biased region" description="Basic and acidic residues" evidence="1">
    <location>
        <begin position="215"/>
        <end position="224"/>
    </location>
</feature>
<accession>A0A9Q8QKJ1</accession>
<dbReference type="EMBL" id="CP086360">
    <property type="protein sequence ID" value="UNI21443.1"/>
    <property type="molecule type" value="Genomic_DNA"/>
</dbReference>
<dbReference type="RefSeq" id="XP_047844924.1">
    <property type="nucleotide sequence ID" value="XM_047988925.1"/>
</dbReference>
<reference evidence="2" key="1">
    <citation type="submission" date="2021-11" db="EMBL/GenBank/DDBJ databases">
        <title>Purpureocillium_takamizusanense_genome.</title>
        <authorList>
            <person name="Nguyen N.-H."/>
        </authorList>
    </citation>
    <scope>NUCLEOTIDE SEQUENCE</scope>
    <source>
        <strain evidence="2">PT3</strain>
    </source>
</reference>
<dbReference type="AlphaFoldDB" id="A0A9Q8QKJ1"/>
<sequence length="293" mass="33047">MSHTKPNQTKPHRQAILCESDKLRLLRPSASQQHQQQQQQQRMAASIDIRAYTRLPRKLALLLKQLSSRLARPVLLKQGTPDSRFKRVHPPSDATRYQRCQQLTDPRSLSVHVVGHMDKGQNVSSPPPPALTSQAALSCTYGTILHTCVTIRRSRRVGSPPPPPHHRCESRTHGRAYQVQAVCRWVFGSHCCWLGMYSMFAPLGFERNPQPTAHRRVDEPRERGPPFPLSLPPSPSAFRLDGYSREGCCVQMRPTAHACIPIVGIRCVRMPVKKTMATALLPLQNSRSRHGPR</sequence>
<gene>
    <name evidence="2" type="ORF">JDV02_007434</name>
</gene>
<name>A0A9Q8QKJ1_9HYPO</name>
<organism evidence="2 3">
    <name type="scientific">Purpureocillium takamizusanense</name>
    <dbReference type="NCBI Taxonomy" id="2060973"/>
    <lineage>
        <taxon>Eukaryota</taxon>
        <taxon>Fungi</taxon>
        <taxon>Dikarya</taxon>
        <taxon>Ascomycota</taxon>
        <taxon>Pezizomycotina</taxon>
        <taxon>Sordariomycetes</taxon>
        <taxon>Hypocreomycetidae</taxon>
        <taxon>Hypocreales</taxon>
        <taxon>Ophiocordycipitaceae</taxon>
        <taxon>Purpureocillium</taxon>
    </lineage>
</organism>
<keyword evidence="3" id="KW-1185">Reference proteome</keyword>
<evidence type="ECO:0000313" key="2">
    <source>
        <dbReference type="EMBL" id="UNI21443.1"/>
    </source>
</evidence>
<protein>
    <submittedName>
        <fullName evidence="2">Uncharacterized protein</fullName>
    </submittedName>
</protein>
<feature type="region of interest" description="Disordered" evidence="1">
    <location>
        <begin position="211"/>
        <end position="233"/>
    </location>
</feature>
<evidence type="ECO:0000256" key="1">
    <source>
        <dbReference type="SAM" id="MobiDB-lite"/>
    </source>
</evidence>
<dbReference type="Proteomes" id="UP000829364">
    <property type="component" value="Chromosome 7"/>
</dbReference>
<dbReference type="KEGG" id="ptkz:JDV02_007434"/>
<dbReference type="GeneID" id="72069382"/>